<dbReference type="KEGG" id="ccot:CCAX7_12650"/>
<reference evidence="1 2" key="1">
    <citation type="journal article" date="2019" name="Int. J. Syst. Evol. Microbiol.">
        <title>Capsulimonas corticalis gen. nov., sp. nov., an aerobic capsulated bacterium, of a novel bacterial order, Capsulimonadales ord. nov., of the class Armatimonadia of the phylum Armatimonadetes.</title>
        <authorList>
            <person name="Li J."/>
            <person name="Kudo C."/>
            <person name="Tonouchi A."/>
        </authorList>
    </citation>
    <scope>NUCLEOTIDE SEQUENCE [LARGE SCALE GENOMIC DNA]</scope>
    <source>
        <strain evidence="1 2">AX-7</strain>
    </source>
</reference>
<organism evidence="1 2">
    <name type="scientific">Capsulimonas corticalis</name>
    <dbReference type="NCBI Taxonomy" id="2219043"/>
    <lineage>
        <taxon>Bacteria</taxon>
        <taxon>Bacillati</taxon>
        <taxon>Armatimonadota</taxon>
        <taxon>Armatimonadia</taxon>
        <taxon>Capsulimonadales</taxon>
        <taxon>Capsulimonadaceae</taxon>
        <taxon>Capsulimonas</taxon>
    </lineage>
</organism>
<dbReference type="EMBL" id="AP025739">
    <property type="protein sequence ID" value="BDI29214.1"/>
    <property type="molecule type" value="Genomic_DNA"/>
</dbReference>
<evidence type="ECO:0000313" key="1">
    <source>
        <dbReference type="EMBL" id="BDI29214.1"/>
    </source>
</evidence>
<sequence length="247" mass="27888">MTYCLGIHTRHGLVMASDSRTNAGYDQVNVTRKMHTFVLPGERAFVLLCSGSLSLTQSIITLLGRDFDLGKGLASVANMYDAAREIGEQVRRVSEMDRAALERDEVRFNVHFLLGGQIAGQPPDLYLVYPQGNPLRATEDSPFLQIGEVKYGRPILVRGIRYQETPLDEAAKYALISIDSTMRSNVTVGPPIDICIYQRDELDIVHRRRLTDKDPDLIQIHEQWEQTLRKGVTELPPIDFETFGQKK</sequence>
<dbReference type="SUPFAM" id="SSF56235">
    <property type="entry name" value="N-terminal nucleophile aminohydrolases (Ntn hydrolases)"/>
    <property type="match status" value="1"/>
</dbReference>
<dbReference type="Proteomes" id="UP000287394">
    <property type="component" value="Chromosome"/>
</dbReference>
<dbReference type="Gene3D" id="3.60.20.10">
    <property type="entry name" value="Glutamine Phosphoribosylpyrophosphate, subunit 1, domain 1"/>
    <property type="match status" value="1"/>
</dbReference>
<gene>
    <name evidence="1" type="ORF">CCAX7_12650</name>
</gene>
<evidence type="ECO:0000313" key="2">
    <source>
        <dbReference type="Proteomes" id="UP000287394"/>
    </source>
</evidence>
<dbReference type="InterPro" id="IPR016545">
    <property type="entry name" value="UCP009120_prtse"/>
</dbReference>
<dbReference type="OrthoDB" id="9786336at2"/>
<keyword evidence="2" id="KW-1185">Reference proteome</keyword>
<name>A0A402D483_9BACT</name>
<dbReference type="PIRSF" id="PIRSF009120">
    <property type="entry name" value="UCP009120_prtse"/>
    <property type="match status" value="1"/>
</dbReference>
<accession>A0A402D483</accession>
<proteinExistence type="predicted"/>
<dbReference type="InterPro" id="IPR029055">
    <property type="entry name" value="Ntn_hydrolases_N"/>
</dbReference>
<dbReference type="AlphaFoldDB" id="A0A402D483"/>
<protein>
    <submittedName>
        <fullName evidence="1">Uncharacterized protein</fullName>
    </submittedName>
</protein>
<dbReference type="RefSeq" id="WP_119324340.1">
    <property type="nucleotide sequence ID" value="NZ_AP025739.1"/>
</dbReference>